<dbReference type="PANTHER" id="PTHR11579:SF0">
    <property type="entry name" value="PROTEIN-L-ISOASPARTATE(D-ASPARTATE) O-METHYLTRANSFERASE"/>
    <property type="match status" value="1"/>
</dbReference>
<keyword evidence="6 13" id="KW-0489">Methyltransferase</keyword>
<dbReference type="Pfam" id="PF01135">
    <property type="entry name" value="PCMT"/>
    <property type="match status" value="1"/>
</dbReference>
<accession>A0ABS7W2J5</accession>
<dbReference type="EC" id="2.1.1.77" evidence="3"/>
<protein>
    <recommendedName>
        <fullName evidence="4">Protein-L-isoaspartate O-methyltransferase</fullName>
        <ecNumber evidence="3">2.1.1.77</ecNumber>
    </recommendedName>
    <alternativeName>
        <fullName evidence="11">L-isoaspartyl protein carboxyl methyltransferase</fullName>
    </alternativeName>
    <alternativeName>
        <fullName evidence="9">Protein L-isoaspartyl methyltransferase</fullName>
    </alternativeName>
    <alternativeName>
        <fullName evidence="10">Protein-beta-aspartate methyltransferase</fullName>
    </alternativeName>
</protein>
<dbReference type="Gene3D" id="3.40.50.150">
    <property type="entry name" value="Vaccinia Virus protein VP39"/>
    <property type="match status" value="1"/>
</dbReference>
<dbReference type="InterPro" id="IPR027573">
    <property type="entry name" value="Methyltran_FxLD"/>
</dbReference>
<dbReference type="CDD" id="cd02440">
    <property type="entry name" value="AdoMet_MTases"/>
    <property type="match status" value="1"/>
</dbReference>
<evidence type="ECO:0000256" key="8">
    <source>
        <dbReference type="ARBA" id="ARBA00022691"/>
    </source>
</evidence>
<evidence type="ECO:0000256" key="6">
    <source>
        <dbReference type="ARBA" id="ARBA00022603"/>
    </source>
</evidence>
<evidence type="ECO:0000256" key="11">
    <source>
        <dbReference type="ARBA" id="ARBA00031350"/>
    </source>
</evidence>
<comment type="similarity">
    <text evidence="2">Belongs to the methyltransferase superfamily. L-isoaspartyl/D-aspartyl protein methyltransferase family.</text>
</comment>
<keyword evidence="14" id="KW-1185">Reference proteome</keyword>
<keyword evidence="8" id="KW-0949">S-adenosyl-L-methionine</keyword>
<evidence type="ECO:0000256" key="4">
    <source>
        <dbReference type="ARBA" id="ARBA00013346"/>
    </source>
</evidence>
<feature type="region of interest" description="Disordered" evidence="12">
    <location>
        <begin position="379"/>
        <end position="401"/>
    </location>
</feature>
<evidence type="ECO:0000313" key="13">
    <source>
        <dbReference type="EMBL" id="MBZ6152213.1"/>
    </source>
</evidence>
<sequence>MSQTPTADQLRNRLVDGILSEHDLPSDVEQAMRTVPRDTFLPGIDLKNAYTDQAVTIKDNPGQPLPLSCASVPSVVATMLGQLTARPGDNVLEIGAGTGYNAALLAELVGGDRDGRVTTVDIDSDVALHARTTLNTAGYEHVTVIERNGLLGAHEHAPYDRIIATVGIWDIPATWWDQLADGGRLVLPLRWRGQTRSVALTRQGNQLVSDGMELCGFVPVIGQNGEQTAPLNTADTLRLHYDQDQTIAANALTHTLRADNPAREVLSAQRIGGEESFDGVWLRASAHDDRVCRLEATPEAMEQALIRRPATPARTPALIDDASLAYLTVTREDADPQRPFRLGATAYGQRGEELARDLVAHIDAWGAARLAVPRLTITPSDTGDAPGHTISKPETRMTLTY</sequence>
<proteinExistence type="inferred from homology"/>
<dbReference type="SUPFAM" id="SSF53335">
    <property type="entry name" value="S-adenosyl-L-methionine-dependent methyltransferases"/>
    <property type="match status" value="1"/>
</dbReference>
<dbReference type="NCBIfam" id="TIGR04364">
    <property type="entry name" value="methyltran_FxLD"/>
    <property type="match status" value="1"/>
</dbReference>
<keyword evidence="5" id="KW-0963">Cytoplasm</keyword>
<keyword evidence="7" id="KW-0808">Transferase</keyword>
<evidence type="ECO:0000256" key="12">
    <source>
        <dbReference type="SAM" id="MobiDB-lite"/>
    </source>
</evidence>
<evidence type="ECO:0000256" key="9">
    <source>
        <dbReference type="ARBA" id="ARBA00030757"/>
    </source>
</evidence>
<dbReference type="RefSeq" id="WP_224309893.1">
    <property type="nucleotide sequence ID" value="NZ_JAHSST010000012.1"/>
</dbReference>
<organism evidence="13 14">
    <name type="scientific">Streptomyces olivaceus</name>
    <dbReference type="NCBI Taxonomy" id="47716"/>
    <lineage>
        <taxon>Bacteria</taxon>
        <taxon>Bacillati</taxon>
        <taxon>Actinomycetota</taxon>
        <taxon>Actinomycetes</taxon>
        <taxon>Kitasatosporales</taxon>
        <taxon>Streptomycetaceae</taxon>
        <taxon>Streptomyces</taxon>
    </lineage>
</organism>
<evidence type="ECO:0000256" key="7">
    <source>
        <dbReference type="ARBA" id="ARBA00022679"/>
    </source>
</evidence>
<dbReference type="GO" id="GO:0032259">
    <property type="term" value="P:methylation"/>
    <property type="evidence" value="ECO:0007669"/>
    <property type="project" value="UniProtKB-KW"/>
</dbReference>
<evidence type="ECO:0000256" key="2">
    <source>
        <dbReference type="ARBA" id="ARBA00005369"/>
    </source>
</evidence>
<dbReference type="InterPro" id="IPR000682">
    <property type="entry name" value="PCMT"/>
</dbReference>
<dbReference type="Proteomes" id="UP000758701">
    <property type="component" value="Unassembled WGS sequence"/>
</dbReference>
<evidence type="ECO:0000256" key="1">
    <source>
        <dbReference type="ARBA" id="ARBA00004496"/>
    </source>
</evidence>
<reference evidence="13 14" key="1">
    <citation type="submission" date="2021-06" db="EMBL/GenBank/DDBJ databases">
        <title>Ecological speciation of a Streptomyces species isolated from different habitats and geographic origins.</title>
        <authorList>
            <person name="Wang J."/>
        </authorList>
    </citation>
    <scope>NUCLEOTIDE SEQUENCE [LARGE SCALE GENOMIC DNA]</scope>
    <source>
        <strain evidence="13 14">FXJ8.012</strain>
    </source>
</reference>
<evidence type="ECO:0000256" key="10">
    <source>
        <dbReference type="ARBA" id="ARBA00031323"/>
    </source>
</evidence>
<dbReference type="PANTHER" id="PTHR11579">
    <property type="entry name" value="PROTEIN-L-ISOASPARTATE O-METHYLTRANSFERASE"/>
    <property type="match status" value="1"/>
</dbReference>
<dbReference type="InterPro" id="IPR029063">
    <property type="entry name" value="SAM-dependent_MTases_sf"/>
</dbReference>
<gene>
    <name evidence="13" type="primary">fxlM</name>
    <name evidence="13" type="ORF">KVH32_13735</name>
</gene>
<comment type="subcellular location">
    <subcellularLocation>
        <location evidence="1">Cytoplasm</location>
    </subcellularLocation>
</comment>
<evidence type="ECO:0000256" key="5">
    <source>
        <dbReference type="ARBA" id="ARBA00022490"/>
    </source>
</evidence>
<dbReference type="EMBL" id="JAHSTP010000004">
    <property type="protein sequence ID" value="MBZ6152213.1"/>
    <property type="molecule type" value="Genomic_DNA"/>
</dbReference>
<comment type="caution">
    <text evidence="13">The sequence shown here is derived from an EMBL/GenBank/DDBJ whole genome shotgun (WGS) entry which is preliminary data.</text>
</comment>
<evidence type="ECO:0000256" key="3">
    <source>
        <dbReference type="ARBA" id="ARBA00011890"/>
    </source>
</evidence>
<name>A0ABS7W2J5_STROV</name>
<evidence type="ECO:0000313" key="14">
    <source>
        <dbReference type="Proteomes" id="UP000758701"/>
    </source>
</evidence>
<dbReference type="GO" id="GO:0008168">
    <property type="term" value="F:methyltransferase activity"/>
    <property type="evidence" value="ECO:0007669"/>
    <property type="project" value="UniProtKB-KW"/>
</dbReference>